<protein>
    <submittedName>
        <fullName evidence="1">Uncharacterized protein</fullName>
    </submittedName>
</protein>
<dbReference type="EMBL" id="LXQA010160340">
    <property type="protein sequence ID" value="MCI27592.1"/>
    <property type="molecule type" value="Genomic_DNA"/>
</dbReference>
<sequence>MGLDGREDECYVGMDEEEECYVGWKEEWEDEELGFGGEGRNQGEVRITRRPTVVVVDESDSWCLFRERHAFWCHEDA</sequence>
<organism evidence="1 2">
    <name type="scientific">Trifolium medium</name>
    <dbReference type="NCBI Taxonomy" id="97028"/>
    <lineage>
        <taxon>Eukaryota</taxon>
        <taxon>Viridiplantae</taxon>
        <taxon>Streptophyta</taxon>
        <taxon>Embryophyta</taxon>
        <taxon>Tracheophyta</taxon>
        <taxon>Spermatophyta</taxon>
        <taxon>Magnoliopsida</taxon>
        <taxon>eudicotyledons</taxon>
        <taxon>Gunneridae</taxon>
        <taxon>Pentapetalae</taxon>
        <taxon>rosids</taxon>
        <taxon>fabids</taxon>
        <taxon>Fabales</taxon>
        <taxon>Fabaceae</taxon>
        <taxon>Papilionoideae</taxon>
        <taxon>50 kb inversion clade</taxon>
        <taxon>NPAAA clade</taxon>
        <taxon>Hologalegina</taxon>
        <taxon>IRL clade</taxon>
        <taxon>Trifolieae</taxon>
        <taxon>Trifolium</taxon>
    </lineage>
</organism>
<keyword evidence="2" id="KW-1185">Reference proteome</keyword>
<accession>A0A392QUP2</accession>
<dbReference type="AlphaFoldDB" id="A0A392QUP2"/>
<comment type="caution">
    <text evidence="1">The sequence shown here is derived from an EMBL/GenBank/DDBJ whole genome shotgun (WGS) entry which is preliminary data.</text>
</comment>
<name>A0A392QUP2_9FABA</name>
<proteinExistence type="predicted"/>
<evidence type="ECO:0000313" key="1">
    <source>
        <dbReference type="EMBL" id="MCI27592.1"/>
    </source>
</evidence>
<reference evidence="1 2" key="1">
    <citation type="journal article" date="2018" name="Front. Plant Sci.">
        <title>Red Clover (Trifolium pratense) and Zigzag Clover (T. medium) - A Picture of Genomic Similarities and Differences.</title>
        <authorList>
            <person name="Dluhosova J."/>
            <person name="Istvanek J."/>
            <person name="Nedelnik J."/>
            <person name="Repkova J."/>
        </authorList>
    </citation>
    <scope>NUCLEOTIDE SEQUENCE [LARGE SCALE GENOMIC DNA]</scope>
    <source>
        <strain evidence="2">cv. 10/8</strain>
        <tissue evidence="1">Leaf</tissue>
    </source>
</reference>
<evidence type="ECO:0000313" key="2">
    <source>
        <dbReference type="Proteomes" id="UP000265520"/>
    </source>
</evidence>
<dbReference type="Proteomes" id="UP000265520">
    <property type="component" value="Unassembled WGS sequence"/>
</dbReference>